<dbReference type="PANTHER" id="PTHR30627:SF2">
    <property type="entry name" value="PEPTIDOGLYCAN D,D-TRANSPEPTIDASE MRDA"/>
    <property type="match status" value="1"/>
</dbReference>
<dbReference type="InterPro" id="IPR036138">
    <property type="entry name" value="PBP_dimer_sf"/>
</dbReference>
<keyword evidence="20" id="KW-1185">Reference proteome</keyword>
<feature type="domain" description="Penicillin-binding protein dimerisation" evidence="16">
    <location>
        <begin position="52"/>
        <end position="221"/>
    </location>
</feature>
<dbReference type="InterPro" id="IPR050515">
    <property type="entry name" value="Beta-lactam/transpept"/>
</dbReference>
<evidence type="ECO:0000256" key="3">
    <source>
        <dbReference type="ARBA" id="ARBA00022475"/>
    </source>
</evidence>
<keyword evidence="4" id="KW-0997">Cell inner membrane</keyword>
<evidence type="ECO:0000256" key="12">
    <source>
        <dbReference type="ARBA" id="ARBA00023136"/>
    </source>
</evidence>
<keyword evidence="11 14" id="KW-1133">Transmembrane helix</keyword>
<dbReference type="RefSeq" id="WP_305517024.1">
    <property type="nucleotide sequence ID" value="NZ_JAUPEV010000006.1"/>
</dbReference>
<dbReference type="InterPro" id="IPR005311">
    <property type="entry name" value="PBP_dimer"/>
</dbReference>
<dbReference type="GO" id="GO:0005886">
    <property type="term" value="C:plasma membrane"/>
    <property type="evidence" value="ECO:0007669"/>
    <property type="project" value="UniProtKB-SubCell"/>
</dbReference>
<dbReference type="GO" id="GO:0009002">
    <property type="term" value="F:serine-type D-Ala-D-Ala carboxypeptidase activity"/>
    <property type="evidence" value="ECO:0007669"/>
    <property type="project" value="UniProtKB-EC"/>
</dbReference>
<dbReference type="InterPro" id="IPR001460">
    <property type="entry name" value="PCN-bd_Tpept"/>
</dbReference>
<keyword evidence="9" id="KW-0133">Cell shape</keyword>
<dbReference type="GO" id="GO:0008658">
    <property type="term" value="F:penicillin binding"/>
    <property type="evidence" value="ECO:0007669"/>
    <property type="project" value="InterPro"/>
</dbReference>
<dbReference type="PANTHER" id="PTHR30627">
    <property type="entry name" value="PEPTIDOGLYCAN D,D-TRANSPEPTIDASE"/>
    <property type="match status" value="1"/>
</dbReference>
<evidence type="ECO:0000313" key="20">
    <source>
        <dbReference type="Proteomes" id="UP001240777"/>
    </source>
</evidence>
<dbReference type="Gene3D" id="3.90.1310.10">
    <property type="entry name" value="Penicillin-binding protein 2a (Domain 2)"/>
    <property type="match status" value="1"/>
</dbReference>
<evidence type="ECO:0000259" key="15">
    <source>
        <dbReference type="Pfam" id="PF00905"/>
    </source>
</evidence>
<comment type="subcellular location">
    <subcellularLocation>
        <location evidence="2">Cell membrane</location>
    </subcellularLocation>
    <subcellularLocation>
        <location evidence="1">Membrane</location>
        <topology evidence="1">Single-pass membrane protein</topology>
    </subcellularLocation>
</comment>
<sequence length="596" mass="66980">MKKLNIKYKIAIAFFTIVWVVLLTKIFVLTVKSHQYFEQLAQRNMTKKEVLVPARGQILDRNGEPLAINELGFSISLQPLLKNDVLNDQIKLIQGFFPSINTENIIKTYKKQNSIYNHSPIKVVDYISYVDMQKIYPQIIQNKNILIQPATKRLYPNNLAASHIIGYVGSSDENDILKDPVSKYTGIIGKTGLEKEYNSFLQGQIGYKVVAVNAFNQELEVLEESKPETQNDLILSIDMKLQQIADKEFEGKTGSVIVMDVHTGEILVAGSYPEYNLNDFVGGISYKKWNTLREDIYNPLLNRFVNALYPPGSVVKMGVGLALLEYAGINENTKIDTPGYIEVGGRKFRDWKADGHGKTDLVKALRESVDVYFYKLSQNAGMTNIANVLRELGFGEKTGVDIPNEFLGIVPDPEWKMKRYGKVWYTGDTIVTSIGQGAFLVTPMQIARYTALLASGKLPTPHFAKTFGKEDYQSEPKDVLSDFQKSKLPVLQKGMYEACSTMGGTAYWRTRGAKVKIACKTGTAQVVQISQEIKIRIKESDLEYFHRSHGWITGFVPYKNPKYAITILLEHGQSGGRGGPILVKMANALYDNGYLK</sequence>
<dbReference type="Pfam" id="PF00905">
    <property type="entry name" value="Transpeptidase"/>
    <property type="match status" value="1"/>
</dbReference>
<evidence type="ECO:0000256" key="8">
    <source>
        <dbReference type="ARBA" id="ARBA00022801"/>
    </source>
</evidence>
<dbReference type="GO" id="GO:0006508">
    <property type="term" value="P:proteolysis"/>
    <property type="evidence" value="ECO:0007669"/>
    <property type="project" value="UniProtKB-KW"/>
</dbReference>
<dbReference type="InterPro" id="IPR012338">
    <property type="entry name" value="Beta-lactam/transpept-like"/>
</dbReference>
<dbReference type="Proteomes" id="UP001240777">
    <property type="component" value="Unassembled WGS sequence"/>
</dbReference>
<evidence type="ECO:0000256" key="5">
    <source>
        <dbReference type="ARBA" id="ARBA00022645"/>
    </source>
</evidence>
<evidence type="ECO:0000256" key="2">
    <source>
        <dbReference type="ARBA" id="ARBA00004236"/>
    </source>
</evidence>
<evidence type="ECO:0000256" key="13">
    <source>
        <dbReference type="ARBA" id="ARBA00023316"/>
    </source>
</evidence>
<keyword evidence="10" id="KW-0573">Peptidoglycan synthesis</keyword>
<dbReference type="GO" id="GO:0071555">
    <property type="term" value="P:cell wall organization"/>
    <property type="evidence" value="ECO:0007669"/>
    <property type="project" value="UniProtKB-KW"/>
</dbReference>
<dbReference type="FunFam" id="3.40.710.10:FF:000024">
    <property type="entry name" value="Penicillin-binding protein 2"/>
    <property type="match status" value="1"/>
</dbReference>
<dbReference type="GO" id="GO:0008360">
    <property type="term" value="P:regulation of cell shape"/>
    <property type="evidence" value="ECO:0007669"/>
    <property type="project" value="UniProtKB-KW"/>
</dbReference>
<dbReference type="SUPFAM" id="SSF56601">
    <property type="entry name" value="beta-lactamase/transpeptidase-like"/>
    <property type="match status" value="1"/>
</dbReference>
<evidence type="ECO:0000256" key="9">
    <source>
        <dbReference type="ARBA" id="ARBA00022960"/>
    </source>
</evidence>
<keyword evidence="8 18" id="KW-0378">Hydrolase</keyword>
<protein>
    <submittedName>
        <fullName evidence="18">Penicillin-binding protein 2</fullName>
        <ecNumber evidence="18">3.4.16.4</ecNumber>
    </submittedName>
</protein>
<accession>A0AA90PKB9</accession>
<keyword evidence="13" id="KW-0961">Cell wall biogenesis/degradation</keyword>
<reference evidence="17 19" key="3">
    <citation type="journal article" date="2024" name="Syst. Appl. Microbiol.">
        <title>Helicobacter cappadocius sp. nov., from lizards: The first psychrotrophic Helicobacter species.</title>
        <authorList>
            <person name="Aydin F."/>
            <person name="Tarhane S."/>
            <person name="Karakaya E."/>
            <person name="Abay S."/>
            <person name="Kayman T."/>
            <person name="Guran O."/>
            <person name="Bozkurt E."/>
            <person name="Uzum N."/>
            <person name="Avci A."/>
            <person name="Olgun K."/>
            <person name="Jablonski D."/>
            <person name="Guran C."/>
            <person name="Burcin Saticioglu I."/>
        </authorList>
    </citation>
    <scope>NUCLEOTIDE SEQUENCE [LARGE SCALE GENOMIC DNA]</scope>
    <source>
        <strain evidence="17">Faydin-H75</strain>
        <strain evidence="19">faydin-H76</strain>
    </source>
</reference>
<keyword evidence="5 18" id="KW-0121">Carboxypeptidase</keyword>
<proteinExistence type="predicted"/>
<dbReference type="Gene3D" id="3.40.710.10">
    <property type="entry name" value="DD-peptidase/beta-lactamase superfamily"/>
    <property type="match status" value="1"/>
</dbReference>
<reference evidence="18 20" key="1">
    <citation type="submission" date="2023-07" db="EMBL/GenBank/DDBJ databases">
        <title>Unpublished Manusciprt.</title>
        <authorList>
            <person name="Aydin F."/>
            <person name="Tarhane S."/>
            <person name="Saticioglu I.B."/>
            <person name="Karakaya E."/>
            <person name="Abay S."/>
            <person name="Guran O."/>
            <person name="Bozkurt E."/>
            <person name="Uzum N."/>
            <person name="Olgun K."/>
            <person name="Jablonski D."/>
        </authorList>
    </citation>
    <scope>NUCLEOTIDE SEQUENCE</scope>
    <source>
        <strain evidence="20">faydin-H75</strain>
        <strain evidence="18">Faydin-H76</strain>
    </source>
</reference>
<dbReference type="InterPro" id="IPR017790">
    <property type="entry name" value="Penicillin-binding_protein_2"/>
</dbReference>
<evidence type="ECO:0000313" key="18">
    <source>
        <dbReference type="EMBL" id="MDP2539100.1"/>
    </source>
</evidence>
<evidence type="ECO:0000256" key="7">
    <source>
        <dbReference type="ARBA" id="ARBA00022692"/>
    </source>
</evidence>
<gene>
    <name evidence="18" type="primary">mrdA</name>
    <name evidence="17" type="ORF">Q5I04_04540</name>
    <name evidence="18" type="ORF">Q5I06_04855</name>
</gene>
<name>A0AA90PKB9_9HELI</name>
<dbReference type="GO" id="GO:0009252">
    <property type="term" value="P:peptidoglycan biosynthetic process"/>
    <property type="evidence" value="ECO:0007669"/>
    <property type="project" value="UniProtKB-KW"/>
</dbReference>
<feature type="domain" description="Penicillin-binding protein transpeptidase" evidence="15">
    <location>
        <begin position="254"/>
        <end position="584"/>
    </location>
</feature>
<reference evidence="17" key="2">
    <citation type="submission" date="2023-07" db="EMBL/GenBank/DDBJ databases">
        <authorList>
            <person name="Aydin F."/>
            <person name="Tarhane S."/>
            <person name="Saticioglu I.B."/>
            <person name="Karakaya E."/>
            <person name="Abay S."/>
            <person name="Guran O."/>
            <person name="Bozkurt E."/>
            <person name="Uzum N."/>
            <person name="Olgun K."/>
            <person name="Jablonski D."/>
        </authorList>
    </citation>
    <scope>NUCLEOTIDE SEQUENCE</scope>
    <source>
        <strain evidence="17">Faydin-H75</strain>
    </source>
</reference>
<dbReference type="SUPFAM" id="SSF56519">
    <property type="entry name" value="Penicillin binding protein dimerisation domain"/>
    <property type="match status" value="1"/>
</dbReference>
<evidence type="ECO:0000259" key="16">
    <source>
        <dbReference type="Pfam" id="PF03717"/>
    </source>
</evidence>
<feature type="transmembrane region" description="Helical" evidence="14">
    <location>
        <begin position="12"/>
        <end position="31"/>
    </location>
</feature>
<evidence type="ECO:0000256" key="14">
    <source>
        <dbReference type="SAM" id="Phobius"/>
    </source>
</evidence>
<organism evidence="18 19">
    <name type="scientific">Helicobacter cappadocius</name>
    <dbReference type="NCBI Taxonomy" id="3063998"/>
    <lineage>
        <taxon>Bacteria</taxon>
        <taxon>Pseudomonadati</taxon>
        <taxon>Campylobacterota</taxon>
        <taxon>Epsilonproteobacteria</taxon>
        <taxon>Campylobacterales</taxon>
        <taxon>Helicobacteraceae</taxon>
        <taxon>Helicobacter</taxon>
    </lineage>
</organism>
<evidence type="ECO:0000256" key="11">
    <source>
        <dbReference type="ARBA" id="ARBA00022989"/>
    </source>
</evidence>
<dbReference type="AlphaFoldDB" id="A0AA90PKB9"/>
<evidence type="ECO:0000256" key="1">
    <source>
        <dbReference type="ARBA" id="ARBA00004167"/>
    </source>
</evidence>
<keyword evidence="3" id="KW-1003">Cell membrane</keyword>
<evidence type="ECO:0000256" key="10">
    <source>
        <dbReference type="ARBA" id="ARBA00022984"/>
    </source>
</evidence>
<dbReference type="Proteomes" id="UP001177258">
    <property type="component" value="Unassembled WGS sequence"/>
</dbReference>
<dbReference type="Gene3D" id="3.30.1390.30">
    <property type="entry name" value="Penicillin-binding protein 2a, domain 3"/>
    <property type="match status" value="1"/>
</dbReference>
<dbReference type="Pfam" id="PF03717">
    <property type="entry name" value="PBP_dimer"/>
    <property type="match status" value="1"/>
</dbReference>
<dbReference type="EMBL" id="JAUYZK010000006">
    <property type="protein sequence ID" value="MDP2539100.1"/>
    <property type="molecule type" value="Genomic_DNA"/>
</dbReference>
<dbReference type="EMBL" id="JAUPEV010000006">
    <property type="protein sequence ID" value="MDO7253176.1"/>
    <property type="molecule type" value="Genomic_DNA"/>
</dbReference>
<evidence type="ECO:0000313" key="17">
    <source>
        <dbReference type="EMBL" id="MDO7253176.1"/>
    </source>
</evidence>
<keyword evidence="7 14" id="KW-0812">Transmembrane</keyword>
<evidence type="ECO:0000256" key="4">
    <source>
        <dbReference type="ARBA" id="ARBA00022519"/>
    </source>
</evidence>
<dbReference type="GO" id="GO:0071972">
    <property type="term" value="F:peptidoglycan L,D-transpeptidase activity"/>
    <property type="evidence" value="ECO:0007669"/>
    <property type="project" value="TreeGrafter"/>
</dbReference>
<comment type="caution">
    <text evidence="18">The sequence shown here is derived from an EMBL/GenBank/DDBJ whole genome shotgun (WGS) entry which is preliminary data.</text>
</comment>
<evidence type="ECO:0000256" key="6">
    <source>
        <dbReference type="ARBA" id="ARBA00022670"/>
    </source>
</evidence>
<evidence type="ECO:0000313" key="19">
    <source>
        <dbReference type="Proteomes" id="UP001177258"/>
    </source>
</evidence>
<keyword evidence="6" id="KW-0645">Protease</keyword>
<dbReference type="EC" id="3.4.16.4" evidence="18"/>
<keyword evidence="12 14" id="KW-0472">Membrane</keyword>
<dbReference type="NCBIfam" id="TIGR03423">
    <property type="entry name" value="pbp2_mrdA"/>
    <property type="match status" value="1"/>
</dbReference>